<keyword evidence="2 6" id="KW-0689">Ribosomal protein</keyword>
<comment type="similarity">
    <text evidence="1">Belongs to the bacterial ribosomal protein bL17 family.</text>
</comment>
<dbReference type="Gene3D" id="3.90.1030.10">
    <property type="entry name" value="Ribosomal protein L17"/>
    <property type="match status" value="1"/>
</dbReference>
<comment type="caution">
    <text evidence="6">The sequence shown here is derived from an EMBL/GenBank/DDBJ whole genome shotgun (WGS) entry which is preliminary data.</text>
</comment>
<evidence type="ECO:0000256" key="3">
    <source>
        <dbReference type="ARBA" id="ARBA00023274"/>
    </source>
</evidence>
<keyword evidence="3" id="KW-0687">Ribonucleoprotein</keyword>
<dbReference type="InterPro" id="IPR000456">
    <property type="entry name" value="Ribosomal_bL17"/>
</dbReference>
<dbReference type="Pfam" id="PF01196">
    <property type="entry name" value="Ribosomal_L17"/>
    <property type="match status" value="1"/>
</dbReference>
<name>A0AAN8FIX9_TRICO</name>
<organism evidence="6 7">
    <name type="scientific">Trichostrongylus colubriformis</name>
    <name type="common">Black scour worm</name>
    <dbReference type="NCBI Taxonomy" id="6319"/>
    <lineage>
        <taxon>Eukaryota</taxon>
        <taxon>Metazoa</taxon>
        <taxon>Ecdysozoa</taxon>
        <taxon>Nematoda</taxon>
        <taxon>Chromadorea</taxon>
        <taxon>Rhabditida</taxon>
        <taxon>Rhabditina</taxon>
        <taxon>Rhabditomorpha</taxon>
        <taxon>Strongyloidea</taxon>
        <taxon>Trichostrongylidae</taxon>
        <taxon>Trichostrongylus</taxon>
    </lineage>
</organism>
<dbReference type="AlphaFoldDB" id="A0AAN8FIX9"/>
<gene>
    <name evidence="6" type="ORF">GCK32_006977</name>
</gene>
<dbReference type="EMBL" id="WIXE01007956">
    <property type="protein sequence ID" value="KAK5979811.1"/>
    <property type="molecule type" value="Genomic_DNA"/>
</dbReference>
<keyword evidence="7" id="KW-1185">Reference proteome</keyword>
<proteinExistence type="inferred from homology"/>
<evidence type="ECO:0000313" key="7">
    <source>
        <dbReference type="Proteomes" id="UP001331761"/>
    </source>
</evidence>
<evidence type="ECO:0000256" key="2">
    <source>
        <dbReference type="ARBA" id="ARBA00022980"/>
    </source>
</evidence>
<evidence type="ECO:0000313" key="6">
    <source>
        <dbReference type="EMBL" id="KAK5979811.1"/>
    </source>
</evidence>
<dbReference type="GO" id="GO:0006412">
    <property type="term" value="P:translation"/>
    <property type="evidence" value="ECO:0007669"/>
    <property type="project" value="InterPro"/>
</dbReference>
<accession>A0AAN8FIX9</accession>
<dbReference type="PANTHER" id="PTHR14413">
    <property type="entry name" value="RIBOSOMAL PROTEIN L17"/>
    <property type="match status" value="1"/>
</dbReference>
<evidence type="ECO:0000256" key="5">
    <source>
        <dbReference type="ARBA" id="ARBA00035413"/>
    </source>
</evidence>
<dbReference type="FunFam" id="3.90.1030.10:FF:000015">
    <property type="entry name" value="Mitochondrial Ribosomal Protein, Large"/>
    <property type="match status" value="1"/>
</dbReference>
<dbReference type="SUPFAM" id="SSF64263">
    <property type="entry name" value="Prokaryotic ribosomal protein L17"/>
    <property type="match status" value="1"/>
</dbReference>
<dbReference type="GO" id="GO:0003735">
    <property type="term" value="F:structural constituent of ribosome"/>
    <property type="evidence" value="ECO:0007669"/>
    <property type="project" value="InterPro"/>
</dbReference>
<reference evidence="6 7" key="1">
    <citation type="submission" date="2019-10" db="EMBL/GenBank/DDBJ databases">
        <title>Assembly and Annotation for the nematode Trichostrongylus colubriformis.</title>
        <authorList>
            <person name="Martin J."/>
        </authorList>
    </citation>
    <scope>NUCLEOTIDE SEQUENCE [LARGE SCALE GENOMIC DNA]</scope>
    <source>
        <strain evidence="6">G859</strain>
        <tissue evidence="6">Whole worm</tissue>
    </source>
</reference>
<sequence length="187" mass="22022">MANRVVATLPRIRATIGHIPQRLKTANIEPSSRARLEILRRIVTRLVREERAELPWNRAVEARPYVERLIQLGVERGEHDEYTTEMMEWWLLEPDLITKMHNVIVPRFTNREAPFTSIYRLPTQRLQSTMGINPKWRRYDIAVLEIDGNPFPPVLGEKPDNSWSLLNVLLRDSLQNRLKKLQMRVPD</sequence>
<dbReference type="GO" id="GO:0005762">
    <property type="term" value="C:mitochondrial large ribosomal subunit"/>
    <property type="evidence" value="ECO:0007669"/>
    <property type="project" value="TreeGrafter"/>
</dbReference>
<evidence type="ECO:0000256" key="1">
    <source>
        <dbReference type="ARBA" id="ARBA00008777"/>
    </source>
</evidence>
<protein>
    <recommendedName>
        <fullName evidence="4">Large ribosomal subunit protein bL17m</fullName>
    </recommendedName>
    <alternativeName>
        <fullName evidence="5">39S ribosomal protein L17, mitochondrial</fullName>
    </alternativeName>
</protein>
<dbReference type="Proteomes" id="UP001331761">
    <property type="component" value="Unassembled WGS sequence"/>
</dbReference>
<dbReference type="InterPro" id="IPR036373">
    <property type="entry name" value="Ribosomal_bL17_sf"/>
</dbReference>
<evidence type="ECO:0000256" key="4">
    <source>
        <dbReference type="ARBA" id="ARBA00035290"/>
    </source>
</evidence>
<dbReference type="PANTHER" id="PTHR14413:SF16">
    <property type="entry name" value="LARGE RIBOSOMAL SUBUNIT PROTEIN BL17M"/>
    <property type="match status" value="1"/>
</dbReference>